<keyword evidence="3" id="KW-1185">Reference proteome</keyword>
<feature type="transmembrane region" description="Helical" evidence="1">
    <location>
        <begin position="99"/>
        <end position="120"/>
    </location>
</feature>
<organism evidence="2 3">
    <name type="scientific">Leersia perrieri</name>
    <dbReference type="NCBI Taxonomy" id="77586"/>
    <lineage>
        <taxon>Eukaryota</taxon>
        <taxon>Viridiplantae</taxon>
        <taxon>Streptophyta</taxon>
        <taxon>Embryophyta</taxon>
        <taxon>Tracheophyta</taxon>
        <taxon>Spermatophyta</taxon>
        <taxon>Magnoliopsida</taxon>
        <taxon>Liliopsida</taxon>
        <taxon>Poales</taxon>
        <taxon>Poaceae</taxon>
        <taxon>BOP clade</taxon>
        <taxon>Oryzoideae</taxon>
        <taxon>Oryzeae</taxon>
        <taxon>Oryzinae</taxon>
        <taxon>Leersia</taxon>
    </lineage>
</organism>
<dbReference type="EnsemblPlants" id="LPERR11G12160.1">
    <property type="protein sequence ID" value="LPERR11G12160.1"/>
    <property type="gene ID" value="LPERR11G12160"/>
</dbReference>
<accession>A0A0D9XSL3</accession>
<evidence type="ECO:0000313" key="2">
    <source>
        <dbReference type="EnsemblPlants" id="LPERR11G12160.1"/>
    </source>
</evidence>
<keyword evidence="1" id="KW-0472">Membrane</keyword>
<dbReference type="AlphaFoldDB" id="A0A0D9XSL3"/>
<dbReference type="STRING" id="77586.A0A0D9XSL3"/>
<keyword evidence="1" id="KW-1133">Transmembrane helix</keyword>
<sequence>MSGYLRFATFLLYCVFIICLILNITLAGGSNRAFFFLVSCLLLVNQNLDLFCRIIYVSIPIDDIDVGETLPGNGGWTLDIGSLTDAKLLLTLPFNMSSVLGLLCAIYSLAQYTISWWIGISGMKYI</sequence>
<proteinExistence type="predicted"/>
<reference evidence="2 3" key="1">
    <citation type="submission" date="2012-08" db="EMBL/GenBank/DDBJ databases">
        <title>Oryza genome evolution.</title>
        <authorList>
            <person name="Wing R.A."/>
        </authorList>
    </citation>
    <scope>NUCLEOTIDE SEQUENCE</scope>
</reference>
<feature type="transmembrane region" description="Helical" evidence="1">
    <location>
        <begin position="6"/>
        <end position="26"/>
    </location>
</feature>
<protein>
    <submittedName>
        <fullName evidence="2">Uncharacterized protein</fullName>
    </submittedName>
</protein>
<name>A0A0D9XSL3_9ORYZ</name>
<keyword evidence="1" id="KW-0812">Transmembrane</keyword>
<evidence type="ECO:0000256" key="1">
    <source>
        <dbReference type="SAM" id="Phobius"/>
    </source>
</evidence>
<dbReference type="HOGENOM" id="CLU_1984783_0_0_1"/>
<dbReference type="Gramene" id="LPERR11G12160.1">
    <property type="protein sequence ID" value="LPERR11G12160.1"/>
    <property type="gene ID" value="LPERR11G12160"/>
</dbReference>
<reference evidence="3" key="2">
    <citation type="submission" date="2013-12" db="EMBL/GenBank/DDBJ databases">
        <authorList>
            <person name="Yu Y."/>
            <person name="Lee S."/>
            <person name="de Baynast K."/>
            <person name="Wissotski M."/>
            <person name="Liu L."/>
            <person name="Talag J."/>
            <person name="Goicoechea J."/>
            <person name="Angelova A."/>
            <person name="Jetty R."/>
            <person name="Kudrna D."/>
            <person name="Golser W."/>
            <person name="Rivera L."/>
            <person name="Zhang J."/>
            <person name="Wing R."/>
        </authorList>
    </citation>
    <scope>NUCLEOTIDE SEQUENCE</scope>
</reference>
<dbReference type="Proteomes" id="UP000032180">
    <property type="component" value="Chromosome 11"/>
</dbReference>
<evidence type="ECO:0000313" key="3">
    <source>
        <dbReference type="Proteomes" id="UP000032180"/>
    </source>
</evidence>
<reference evidence="2" key="3">
    <citation type="submission" date="2015-04" db="UniProtKB">
        <authorList>
            <consortium name="EnsemblPlants"/>
        </authorList>
    </citation>
    <scope>IDENTIFICATION</scope>
</reference>